<dbReference type="Pfam" id="PF00169">
    <property type="entry name" value="PH"/>
    <property type="match status" value="1"/>
</dbReference>
<dbReference type="InterPro" id="IPR001849">
    <property type="entry name" value="PH_domain"/>
</dbReference>
<sequence length="77" mass="8628">MLLLLFSGWQPRWFLLCGGILSYYDSPEDAWKGCKGSIQMAVCEIQVNLKNLGGVEATQIGLFWVSDLPMPCSQFIL</sequence>
<name>A0A8C0DDF5_BALMU</name>
<evidence type="ECO:0000313" key="3">
    <source>
        <dbReference type="Ensembl" id="ENSBMSP00010017556.1"/>
    </source>
</evidence>
<dbReference type="GeneTree" id="ENSGT00940000157288"/>
<dbReference type="AlphaFoldDB" id="A0A8C0DDF5"/>
<dbReference type="SUPFAM" id="SSF50729">
    <property type="entry name" value="PH domain-like"/>
    <property type="match status" value="1"/>
</dbReference>
<feature type="domain" description="PH" evidence="2">
    <location>
        <begin position="8"/>
        <end position="47"/>
    </location>
</feature>
<organism evidence="3">
    <name type="scientific">Balaenoptera musculus</name>
    <name type="common">Blue whale</name>
    <dbReference type="NCBI Taxonomy" id="9771"/>
    <lineage>
        <taxon>Eukaryota</taxon>
        <taxon>Metazoa</taxon>
        <taxon>Chordata</taxon>
        <taxon>Craniata</taxon>
        <taxon>Vertebrata</taxon>
        <taxon>Euteleostomi</taxon>
        <taxon>Mammalia</taxon>
        <taxon>Eutheria</taxon>
        <taxon>Laurasiatheria</taxon>
        <taxon>Artiodactyla</taxon>
        <taxon>Whippomorpha</taxon>
        <taxon>Cetacea</taxon>
        <taxon>Mysticeti</taxon>
        <taxon>Balaenopteridae</taxon>
        <taxon>Balaenoptera</taxon>
    </lineage>
</organism>
<feature type="chain" id="PRO_5034420210" description="PH domain-containing protein" evidence="1">
    <location>
        <begin position="20"/>
        <end position="77"/>
    </location>
</feature>
<dbReference type="Gene3D" id="2.30.29.30">
    <property type="entry name" value="Pleckstrin-homology domain (PH domain)/Phosphotyrosine-binding domain (PTB)"/>
    <property type="match status" value="1"/>
</dbReference>
<proteinExistence type="predicted"/>
<dbReference type="Ensembl" id="ENSBMST00010019390.1">
    <property type="protein sequence ID" value="ENSBMSP00010017556.1"/>
    <property type="gene ID" value="ENSBMSG00010012747.1"/>
</dbReference>
<dbReference type="InterPro" id="IPR011993">
    <property type="entry name" value="PH-like_dom_sf"/>
</dbReference>
<reference evidence="3" key="1">
    <citation type="submission" date="2023-09" db="UniProtKB">
        <authorList>
            <consortium name="Ensembl"/>
        </authorList>
    </citation>
    <scope>IDENTIFICATION</scope>
</reference>
<protein>
    <recommendedName>
        <fullName evidence="2">PH domain-containing protein</fullName>
    </recommendedName>
</protein>
<feature type="signal peptide" evidence="1">
    <location>
        <begin position="1"/>
        <end position="19"/>
    </location>
</feature>
<accession>A0A8C0DDF5</accession>
<keyword evidence="1" id="KW-0732">Signal</keyword>
<evidence type="ECO:0000259" key="2">
    <source>
        <dbReference type="Pfam" id="PF00169"/>
    </source>
</evidence>
<evidence type="ECO:0000256" key="1">
    <source>
        <dbReference type="SAM" id="SignalP"/>
    </source>
</evidence>